<feature type="compositionally biased region" description="Basic and acidic residues" evidence="1">
    <location>
        <begin position="296"/>
        <end position="327"/>
    </location>
</feature>
<accession>A0A292PNT7</accession>
<evidence type="ECO:0000313" key="2">
    <source>
        <dbReference type="EMBL" id="CUS08431.1"/>
    </source>
</evidence>
<dbReference type="AlphaFoldDB" id="A0A292PNT7"/>
<evidence type="ECO:0000313" key="3">
    <source>
        <dbReference type="Proteomes" id="UP001412239"/>
    </source>
</evidence>
<sequence length="532" mass="58423">MWSGGFSTGMQAIGGIEVGGDESYGGFGFSSPGRIYHNHYAPKAVSNRGSPRKSPGKRAASQAYPPSPHILKLQVSIRQNHGRIPPTISSPVQMHNQLRQLFQEQSGSVRVEKLPDGLKSLSPGEIFKLDAIQEGQLKVDGVSPEDIGRWEIEYPGVIENKNIQYEYNSLNGRFVIRCSTTPTHEALAQFFTEGVIGSFIERFGRTKAQSLIRAGTGMTFQDFKGDFCGRSKKIPDAYVMQPGAAFPTVVCEAGMSETHLQLMDDARLWLLHTEGQTKIVIVVEFTESFDGLSEEVGEKKPRVGDEKPEIEDNRPGMEGDKPGMEGHKLGMEGDKPGMENNGTEVESQGLGVENDGPQVENCVLEVSAEDNLSTSEEEMVVESIDSTTGYHDLSTKLLDLHRRGKLKEPLLGTLGAMVYLYQASEDGKDIVESFKATLLPRPKNEKEGLQPIGFGVTLGDLLGGGVPEGHSSVDEIEFSLERLAEFVNTAIPLTEKYRASSRAVKLLCEAGEWEERETYAQGKRRRLNQALD</sequence>
<feature type="region of interest" description="Disordered" evidence="1">
    <location>
        <begin position="42"/>
        <end position="65"/>
    </location>
</feature>
<feature type="region of interest" description="Disordered" evidence="1">
    <location>
        <begin position="293"/>
        <end position="327"/>
    </location>
</feature>
<protein>
    <submittedName>
        <fullName evidence="2">Uncharacterized protein</fullName>
    </submittedName>
</protein>
<dbReference type="Proteomes" id="UP001412239">
    <property type="component" value="Unassembled WGS sequence"/>
</dbReference>
<dbReference type="EMBL" id="LN891133">
    <property type="protein sequence ID" value="CUS08431.1"/>
    <property type="molecule type" value="Genomic_DNA"/>
</dbReference>
<evidence type="ECO:0000256" key="1">
    <source>
        <dbReference type="SAM" id="MobiDB-lite"/>
    </source>
</evidence>
<proteinExistence type="predicted"/>
<name>A0A292PNT7_9PEZI</name>
<organism evidence="2 3">
    <name type="scientific">Tuber aestivum</name>
    <name type="common">summer truffle</name>
    <dbReference type="NCBI Taxonomy" id="59557"/>
    <lineage>
        <taxon>Eukaryota</taxon>
        <taxon>Fungi</taxon>
        <taxon>Dikarya</taxon>
        <taxon>Ascomycota</taxon>
        <taxon>Pezizomycotina</taxon>
        <taxon>Pezizomycetes</taxon>
        <taxon>Pezizales</taxon>
        <taxon>Tuberaceae</taxon>
        <taxon>Tuber</taxon>
    </lineage>
</organism>
<gene>
    <name evidence="2" type="ORF">GSTUAT00007507001</name>
</gene>
<reference evidence="2" key="1">
    <citation type="submission" date="2015-10" db="EMBL/GenBank/DDBJ databases">
        <authorList>
            <person name="Regsiter A."/>
            <person name="william w."/>
        </authorList>
    </citation>
    <scope>NUCLEOTIDE SEQUENCE</scope>
    <source>
        <strain evidence="2">Montdore</strain>
    </source>
</reference>
<keyword evidence="3" id="KW-1185">Reference proteome</keyword>